<dbReference type="Proteomes" id="UP000019678">
    <property type="component" value="Unassembled WGS sequence"/>
</dbReference>
<accession>A0A017T6H8</accession>
<proteinExistence type="predicted"/>
<evidence type="ECO:0000313" key="2">
    <source>
        <dbReference type="EMBL" id="EYF04400.1"/>
    </source>
</evidence>
<gene>
    <name evidence="2" type="ORF">CAP_4539</name>
</gene>
<dbReference type="EMBL" id="ASRX01000034">
    <property type="protein sequence ID" value="EYF04400.1"/>
    <property type="molecule type" value="Genomic_DNA"/>
</dbReference>
<comment type="caution">
    <text evidence="2">The sequence shown here is derived from an EMBL/GenBank/DDBJ whole genome shotgun (WGS) entry which is preliminary data.</text>
</comment>
<evidence type="ECO:0000256" key="1">
    <source>
        <dbReference type="SAM" id="MobiDB-lite"/>
    </source>
</evidence>
<dbReference type="STRING" id="1192034.CAP_4539"/>
<protein>
    <submittedName>
        <fullName evidence="2">Uncharacterized protein</fullName>
    </submittedName>
</protein>
<evidence type="ECO:0000313" key="3">
    <source>
        <dbReference type="Proteomes" id="UP000019678"/>
    </source>
</evidence>
<keyword evidence="3" id="KW-1185">Reference proteome</keyword>
<sequence length="119" mass="13280">MLSRDPRAPSWSGPLLVSQPTSWPRASILERRNHFPWALYKPLFCVCWQPISHGRAVSGVMGGPLPRYRCTSPERSATCPEVSLHLSREVRDLSGEIDDLSGGIAAPLPRGPRPVRRDR</sequence>
<name>A0A017T6H8_9BACT</name>
<feature type="region of interest" description="Disordered" evidence="1">
    <location>
        <begin position="98"/>
        <end position="119"/>
    </location>
</feature>
<dbReference type="AlphaFoldDB" id="A0A017T6H8"/>
<reference evidence="2 3" key="1">
    <citation type="submission" date="2013-05" db="EMBL/GenBank/DDBJ databases">
        <title>Genome assembly of Chondromyces apiculatus DSM 436.</title>
        <authorList>
            <person name="Sharma G."/>
            <person name="Khatri I."/>
            <person name="Kaur C."/>
            <person name="Mayilraj S."/>
            <person name="Subramanian S."/>
        </authorList>
    </citation>
    <scope>NUCLEOTIDE SEQUENCE [LARGE SCALE GENOMIC DNA]</scope>
    <source>
        <strain evidence="2 3">DSM 436</strain>
    </source>
</reference>
<organism evidence="2 3">
    <name type="scientific">Chondromyces apiculatus DSM 436</name>
    <dbReference type="NCBI Taxonomy" id="1192034"/>
    <lineage>
        <taxon>Bacteria</taxon>
        <taxon>Pseudomonadati</taxon>
        <taxon>Myxococcota</taxon>
        <taxon>Polyangia</taxon>
        <taxon>Polyangiales</taxon>
        <taxon>Polyangiaceae</taxon>
        <taxon>Chondromyces</taxon>
    </lineage>
</organism>